<comment type="caution">
    <text evidence="10">The sequence shown here is derived from an EMBL/GenBank/DDBJ whole genome shotgun (WGS) entry which is preliminary data.</text>
</comment>
<evidence type="ECO:0000313" key="10">
    <source>
        <dbReference type="EMBL" id="MCE7030874.1"/>
    </source>
</evidence>
<evidence type="ECO:0000256" key="4">
    <source>
        <dbReference type="ARBA" id="ARBA00022729"/>
    </source>
</evidence>
<evidence type="ECO:0000256" key="1">
    <source>
        <dbReference type="ARBA" id="ARBA00004418"/>
    </source>
</evidence>
<dbReference type="CDD" id="cd13585">
    <property type="entry name" value="PBP2_TMBP_like"/>
    <property type="match status" value="1"/>
</dbReference>
<evidence type="ECO:0000256" key="3">
    <source>
        <dbReference type="ARBA" id="ARBA00022475"/>
    </source>
</evidence>
<comment type="subcellular location">
    <subcellularLocation>
        <location evidence="1">Periplasm</location>
    </subcellularLocation>
</comment>
<dbReference type="InterPro" id="IPR050490">
    <property type="entry name" value="Bact_solute-bd_prot1"/>
</dbReference>
<evidence type="ECO:0000256" key="6">
    <source>
        <dbReference type="ARBA" id="ARBA00023136"/>
    </source>
</evidence>
<dbReference type="Proteomes" id="UP001139035">
    <property type="component" value="Unassembled WGS sequence"/>
</dbReference>
<dbReference type="AlphaFoldDB" id="A0A9X1P6T9"/>
<keyword evidence="8" id="KW-0449">Lipoprotein</keyword>
<reference evidence="10" key="1">
    <citation type="submission" date="2022-01" db="EMBL/GenBank/DDBJ databases">
        <title>Jiella avicenniae sp. nov., a novel endophytic bacterium isolated from bark of Avicennia marina.</title>
        <authorList>
            <person name="Tuo L."/>
        </authorList>
    </citation>
    <scope>NUCLEOTIDE SEQUENCE</scope>
    <source>
        <strain evidence="10">CBK1P-4</strain>
    </source>
</reference>
<protein>
    <submittedName>
        <fullName evidence="10">Sugar ABC transporter substrate-binding protein</fullName>
    </submittedName>
</protein>
<dbReference type="PANTHER" id="PTHR43649:SF33">
    <property type="entry name" value="POLYGALACTURONAN_RHAMNOGALACTURONAN-BINDING PROTEIN YTCQ"/>
    <property type="match status" value="1"/>
</dbReference>
<keyword evidence="7" id="KW-0564">Palmitate</keyword>
<dbReference type="SUPFAM" id="SSF53850">
    <property type="entry name" value="Periplasmic binding protein-like II"/>
    <property type="match status" value="1"/>
</dbReference>
<feature type="chain" id="PRO_5040927541" evidence="9">
    <location>
        <begin position="27"/>
        <end position="415"/>
    </location>
</feature>
<proteinExistence type="inferred from homology"/>
<evidence type="ECO:0000313" key="11">
    <source>
        <dbReference type="Proteomes" id="UP001139035"/>
    </source>
</evidence>
<dbReference type="InterPro" id="IPR006059">
    <property type="entry name" value="SBP"/>
</dbReference>
<keyword evidence="5" id="KW-0574">Periplasm</keyword>
<evidence type="ECO:0000256" key="8">
    <source>
        <dbReference type="ARBA" id="ARBA00023288"/>
    </source>
</evidence>
<evidence type="ECO:0000256" key="2">
    <source>
        <dbReference type="ARBA" id="ARBA00008520"/>
    </source>
</evidence>
<evidence type="ECO:0000256" key="9">
    <source>
        <dbReference type="SAM" id="SignalP"/>
    </source>
</evidence>
<dbReference type="GO" id="GO:0042597">
    <property type="term" value="C:periplasmic space"/>
    <property type="evidence" value="ECO:0007669"/>
    <property type="project" value="UniProtKB-SubCell"/>
</dbReference>
<keyword evidence="4 9" id="KW-0732">Signal</keyword>
<keyword evidence="11" id="KW-1185">Reference proteome</keyword>
<dbReference type="Gene3D" id="3.40.190.10">
    <property type="entry name" value="Periplasmic binding protein-like II"/>
    <property type="match status" value="1"/>
</dbReference>
<dbReference type="EMBL" id="JAJUWU010000032">
    <property type="protein sequence ID" value="MCE7030874.1"/>
    <property type="molecule type" value="Genomic_DNA"/>
</dbReference>
<comment type="similarity">
    <text evidence="2">Belongs to the bacterial solute-binding protein 1 family.</text>
</comment>
<evidence type="ECO:0000256" key="7">
    <source>
        <dbReference type="ARBA" id="ARBA00023139"/>
    </source>
</evidence>
<feature type="signal peptide" evidence="9">
    <location>
        <begin position="1"/>
        <end position="26"/>
    </location>
</feature>
<dbReference type="RefSeq" id="WP_233721944.1">
    <property type="nucleotide sequence ID" value="NZ_JAJUWU010000032.1"/>
</dbReference>
<sequence>MKTRKAMTVLKGAAAIWLLGATGALAQTTLEFSQWWEPELPKGSLRAIMDDFEKKNPDIKVTLISGPYATTRDQIAIGAASGTMSDVVGLDGAWVNSLSAQNAIADMNPLMDGSGFDESQVADIIEIDGKAVMFPVASFVYPLFVNLDFAKEAGVSELPSTRAEFLEAAKKMTNADENKYGWALPLSLQSPSSVLNDMMSWVWASGKSMLADGKPALEQPPVVDMLTFIKQLDDAGVISPGIASKTEQEKVEEFVNGRIGMMVDTLAHVNLIRERNPDLNFDVVPMPVTEGYDGKRGLTYASWGIGIAESSEHKEEAWKLVQYMMSEDVNARLVSLANAFPGNVNAKPDFVNSDPVFAKAFEIFQEGYLANEFTGLPEAVDLMREFDVETQKMLEGQQTPEETAAAAQAKWMEKF</sequence>
<name>A0A9X1P6T9_9HYPH</name>
<evidence type="ECO:0000256" key="5">
    <source>
        <dbReference type="ARBA" id="ARBA00022764"/>
    </source>
</evidence>
<dbReference type="PANTHER" id="PTHR43649">
    <property type="entry name" value="ARABINOSE-BINDING PROTEIN-RELATED"/>
    <property type="match status" value="1"/>
</dbReference>
<gene>
    <name evidence="10" type="ORF">LZD57_23055</name>
</gene>
<organism evidence="10 11">
    <name type="scientific">Jiella avicenniae</name>
    <dbReference type="NCBI Taxonomy" id="2907202"/>
    <lineage>
        <taxon>Bacteria</taxon>
        <taxon>Pseudomonadati</taxon>
        <taxon>Pseudomonadota</taxon>
        <taxon>Alphaproteobacteria</taxon>
        <taxon>Hyphomicrobiales</taxon>
        <taxon>Aurantimonadaceae</taxon>
        <taxon>Jiella</taxon>
    </lineage>
</organism>
<keyword evidence="6" id="KW-0472">Membrane</keyword>
<keyword evidence="3" id="KW-1003">Cell membrane</keyword>
<dbReference type="Pfam" id="PF01547">
    <property type="entry name" value="SBP_bac_1"/>
    <property type="match status" value="1"/>
</dbReference>
<accession>A0A9X1P6T9</accession>